<reference evidence="2 3" key="1">
    <citation type="submission" date="2019-03" db="EMBL/GenBank/DDBJ databases">
        <title>Genomic analyses of the natural microbiome of Caenorhabditis elegans.</title>
        <authorList>
            <person name="Samuel B."/>
        </authorList>
    </citation>
    <scope>NUCLEOTIDE SEQUENCE [LARGE SCALE GENOMIC DNA]</scope>
    <source>
        <strain evidence="2 3">JUb89</strain>
    </source>
</reference>
<dbReference type="OrthoDB" id="6712402at2"/>
<accession>A0A4R1Y4H3</accession>
<dbReference type="AlphaFoldDB" id="A0A4R1Y4H3"/>
<evidence type="ECO:0000313" key="3">
    <source>
        <dbReference type="Proteomes" id="UP000294963"/>
    </source>
</evidence>
<keyword evidence="3" id="KW-1185">Reference proteome</keyword>
<dbReference type="Proteomes" id="UP000294963">
    <property type="component" value="Unassembled WGS sequence"/>
</dbReference>
<evidence type="ECO:0000256" key="1">
    <source>
        <dbReference type="SAM" id="MobiDB-lite"/>
    </source>
</evidence>
<gene>
    <name evidence="2" type="ORF">EC844_11014</name>
</gene>
<sequence length="74" mass="8476">MSLIHKGGFRERANRNRRYDQSENRQSGLKPQSIYQPKTETSADLESAESHQSLNHDHLDLSAPENNQLNDADK</sequence>
<name>A0A4R1Y4H3_ACICA</name>
<organism evidence="2 3">
    <name type="scientific">Acinetobacter calcoaceticus</name>
    <dbReference type="NCBI Taxonomy" id="471"/>
    <lineage>
        <taxon>Bacteria</taxon>
        <taxon>Pseudomonadati</taxon>
        <taxon>Pseudomonadota</taxon>
        <taxon>Gammaproteobacteria</taxon>
        <taxon>Moraxellales</taxon>
        <taxon>Moraxellaceae</taxon>
        <taxon>Acinetobacter</taxon>
        <taxon>Acinetobacter calcoaceticus/baumannii complex</taxon>
    </lineage>
</organism>
<feature type="compositionally biased region" description="Polar residues" evidence="1">
    <location>
        <begin position="64"/>
        <end position="74"/>
    </location>
</feature>
<evidence type="ECO:0000313" key="2">
    <source>
        <dbReference type="EMBL" id="TCM66973.1"/>
    </source>
</evidence>
<proteinExistence type="predicted"/>
<dbReference type="EMBL" id="SLVJ01000010">
    <property type="protein sequence ID" value="TCM66973.1"/>
    <property type="molecule type" value="Genomic_DNA"/>
</dbReference>
<feature type="region of interest" description="Disordered" evidence="1">
    <location>
        <begin position="1"/>
        <end position="74"/>
    </location>
</feature>
<comment type="caution">
    <text evidence="2">The sequence shown here is derived from an EMBL/GenBank/DDBJ whole genome shotgun (WGS) entry which is preliminary data.</text>
</comment>
<feature type="compositionally biased region" description="Polar residues" evidence="1">
    <location>
        <begin position="24"/>
        <end position="44"/>
    </location>
</feature>
<feature type="compositionally biased region" description="Basic and acidic residues" evidence="1">
    <location>
        <begin position="8"/>
        <end position="23"/>
    </location>
</feature>
<protein>
    <submittedName>
        <fullName evidence="2">Uncharacterized protein</fullName>
    </submittedName>
</protein>